<keyword evidence="3" id="KW-1185">Reference proteome</keyword>
<name>A0A972JM10_9GAMM</name>
<evidence type="ECO:0000313" key="3">
    <source>
        <dbReference type="Proteomes" id="UP000737113"/>
    </source>
</evidence>
<gene>
    <name evidence="2" type="ORF">HC757_05520</name>
</gene>
<dbReference type="SUPFAM" id="SSF103481">
    <property type="entry name" value="Multidrug resistance efflux transporter EmrE"/>
    <property type="match status" value="1"/>
</dbReference>
<organism evidence="2 3">
    <name type="scientific">Shewanella salipaludis</name>
    <dbReference type="NCBI Taxonomy" id="2723052"/>
    <lineage>
        <taxon>Bacteria</taxon>
        <taxon>Pseudomonadati</taxon>
        <taxon>Pseudomonadota</taxon>
        <taxon>Gammaproteobacteria</taxon>
        <taxon>Alteromonadales</taxon>
        <taxon>Shewanellaceae</taxon>
        <taxon>Shewanella</taxon>
    </lineage>
</organism>
<dbReference type="AlphaFoldDB" id="A0A972JM10"/>
<dbReference type="RefSeq" id="WP_169563288.1">
    <property type="nucleotide sequence ID" value="NZ_JAAXYH010000002.1"/>
</dbReference>
<keyword evidence="1" id="KW-0812">Transmembrane</keyword>
<feature type="transmembrane region" description="Helical" evidence="1">
    <location>
        <begin position="15"/>
        <end position="35"/>
    </location>
</feature>
<reference evidence="2" key="1">
    <citation type="submission" date="2020-04" db="EMBL/GenBank/DDBJ databases">
        <title>Description of Shewanella salipaludis sp. nov., isolated from a salt marsh.</title>
        <authorList>
            <person name="Park S."/>
            <person name="Yoon J.-H."/>
        </authorList>
    </citation>
    <scope>NUCLEOTIDE SEQUENCE</scope>
    <source>
        <strain evidence="2">SHSM-M6</strain>
    </source>
</reference>
<dbReference type="InterPro" id="IPR037185">
    <property type="entry name" value="EmrE-like"/>
</dbReference>
<evidence type="ECO:0000256" key="1">
    <source>
        <dbReference type="SAM" id="Phobius"/>
    </source>
</evidence>
<proteinExistence type="predicted"/>
<dbReference type="EMBL" id="JAAXYH010000002">
    <property type="protein sequence ID" value="NMH64626.1"/>
    <property type="molecule type" value="Genomic_DNA"/>
</dbReference>
<dbReference type="Proteomes" id="UP000737113">
    <property type="component" value="Unassembled WGS sequence"/>
</dbReference>
<keyword evidence="1" id="KW-1133">Transmembrane helix</keyword>
<comment type="caution">
    <text evidence="2">The sequence shown here is derived from an EMBL/GenBank/DDBJ whole genome shotgun (WGS) entry which is preliminary data.</text>
</comment>
<keyword evidence="1" id="KW-0472">Membrane</keyword>
<protein>
    <submittedName>
        <fullName evidence="2">Uncharacterized protein</fullName>
    </submittedName>
</protein>
<sequence length="52" mass="5924">MFAAPFGWLFLDERLKVLMLAGIALVLFSSLLPSWNELARRFKRTAAKTNPD</sequence>
<evidence type="ECO:0000313" key="2">
    <source>
        <dbReference type="EMBL" id="NMH64626.1"/>
    </source>
</evidence>
<accession>A0A972JM10</accession>